<comment type="caution">
    <text evidence="2">The sequence shown here is derived from an EMBL/GenBank/DDBJ whole genome shotgun (WGS) entry which is preliminary data.</text>
</comment>
<dbReference type="RefSeq" id="WP_010742499.1">
    <property type="nucleotide sequence ID" value="NZ_KB946251.1"/>
</dbReference>
<dbReference type="Proteomes" id="UP000013783">
    <property type="component" value="Unassembled WGS sequence"/>
</dbReference>
<feature type="transmembrane region" description="Helical" evidence="1">
    <location>
        <begin position="157"/>
        <end position="175"/>
    </location>
</feature>
<reference evidence="2 4" key="1">
    <citation type="submission" date="2013-02" db="EMBL/GenBank/DDBJ databases">
        <title>The Genome Sequence of Enterococcus malodoratus ATCC_43197.</title>
        <authorList>
            <consortium name="The Broad Institute Genome Sequencing Platform"/>
            <consortium name="The Broad Institute Genome Sequencing Center for Infectious Disease"/>
            <person name="Earl A.M."/>
            <person name="Gilmore M.S."/>
            <person name="Lebreton F."/>
            <person name="Walker B."/>
            <person name="Young S.K."/>
            <person name="Zeng Q."/>
            <person name="Gargeya S."/>
            <person name="Fitzgerald M."/>
            <person name="Haas B."/>
            <person name="Abouelleil A."/>
            <person name="Alvarado L."/>
            <person name="Arachchi H.M."/>
            <person name="Berlin A.M."/>
            <person name="Chapman S.B."/>
            <person name="Dewar J."/>
            <person name="Goldberg J."/>
            <person name="Griggs A."/>
            <person name="Gujja S."/>
            <person name="Hansen M."/>
            <person name="Howarth C."/>
            <person name="Imamovic A."/>
            <person name="Larimer J."/>
            <person name="McCowan C."/>
            <person name="Murphy C."/>
            <person name="Neiman D."/>
            <person name="Pearson M."/>
            <person name="Priest M."/>
            <person name="Roberts A."/>
            <person name="Saif S."/>
            <person name="Shea T."/>
            <person name="Sisk P."/>
            <person name="Sykes S."/>
            <person name="Wortman J."/>
            <person name="Nusbaum C."/>
            <person name="Birren B."/>
        </authorList>
    </citation>
    <scope>NUCLEOTIDE SEQUENCE [LARGE SCALE GENOMIC DNA]</scope>
    <source>
        <strain evidence="2 4">ATCC 43197</strain>
    </source>
</reference>
<proteinExistence type="predicted"/>
<feature type="transmembrane region" description="Helical" evidence="1">
    <location>
        <begin position="118"/>
        <end position="137"/>
    </location>
</feature>
<evidence type="ECO:0000313" key="4">
    <source>
        <dbReference type="Proteomes" id="UP000013783"/>
    </source>
</evidence>
<keyword evidence="1" id="KW-0472">Membrane</keyword>
<keyword evidence="1" id="KW-0812">Transmembrane</keyword>
<feature type="transmembrane region" description="Helical" evidence="1">
    <location>
        <begin position="85"/>
        <end position="106"/>
    </location>
</feature>
<name>R2NPB4_9ENTE</name>
<evidence type="ECO:0000256" key="1">
    <source>
        <dbReference type="SAM" id="Phobius"/>
    </source>
</evidence>
<dbReference type="EMBL" id="AJAK01000028">
    <property type="protein sequence ID" value="EOH72838.1"/>
    <property type="molecule type" value="Genomic_DNA"/>
</dbReference>
<evidence type="ECO:0000313" key="5">
    <source>
        <dbReference type="Proteomes" id="UP000014148"/>
    </source>
</evidence>
<sequence length="233" mass="26793">MKKILENFVTNRYKRVSRKPYSAISFSTGILGYLALFSFVWLSIWGGGAGEISNNFLGLLRYPLVFMIILNIFGYFIFRIAKLKKYAAIISYSSGVLFLLFMWFFITCLSDNPIKYSLYGSFLISIGWMIGIIIHVMLVSTSLKKDSMKIRDKYGDYYVNAISIISLLCIFYFSISDREMFLLVGVALIIVALLVSLTFSFPRILPYWRKEEPKKDASVYGNTTKMMKRGKSK</sequence>
<dbReference type="PATRIC" id="fig|1158601.3.peg.3693"/>
<dbReference type="STRING" id="71451.RV07_GL002695"/>
<evidence type="ECO:0000313" key="3">
    <source>
        <dbReference type="EMBL" id="EOT67386.1"/>
    </source>
</evidence>
<dbReference type="AlphaFoldDB" id="R2NPB4"/>
<evidence type="ECO:0000313" key="2">
    <source>
        <dbReference type="EMBL" id="EOH72838.1"/>
    </source>
</evidence>
<dbReference type="EMBL" id="ASWA01000003">
    <property type="protein sequence ID" value="EOT67386.1"/>
    <property type="molecule type" value="Genomic_DNA"/>
</dbReference>
<organism evidence="2 4">
    <name type="scientific">Enterococcus malodoratus ATCC 43197</name>
    <dbReference type="NCBI Taxonomy" id="1158601"/>
    <lineage>
        <taxon>Bacteria</taxon>
        <taxon>Bacillati</taxon>
        <taxon>Bacillota</taxon>
        <taxon>Bacilli</taxon>
        <taxon>Lactobacillales</taxon>
        <taxon>Enterococcaceae</taxon>
        <taxon>Enterococcus</taxon>
    </lineage>
</organism>
<protein>
    <submittedName>
        <fullName evidence="2">Uncharacterized protein</fullName>
    </submittedName>
</protein>
<feature type="transmembrane region" description="Helical" evidence="1">
    <location>
        <begin position="56"/>
        <end position="78"/>
    </location>
</feature>
<keyword evidence="5" id="KW-1185">Reference proteome</keyword>
<dbReference type="eggNOG" id="ENOG5031183">
    <property type="taxonomic scope" value="Bacteria"/>
</dbReference>
<accession>R2NPB4</accession>
<dbReference type="Proteomes" id="UP000014148">
    <property type="component" value="Unassembled WGS sequence"/>
</dbReference>
<keyword evidence="1" id="KW-1133">Transmembrane helix</keyword>
<gene>
    <name evidence="3" type="ORF">I585_02907</name>
    <name evidence="2" type="ORF">UAI_03722</name>
</gene>
<feature type="transmembrane region" description="Helical" evidence="1">
    <location>
        <begin position="21"/>
        <end position="44"/>
    </location>
</feature>
<reference evidence="3 5" key="2">
    <citation type="submission" date="2013-03" db="EMBL/GenBank/DDBJ databases">
        <title>The Genome Sequence of Enterococcus malodoratus ATCC_43197 (PacBio/Illumina hybrid assembly).</title>
        <authorList>
            <consortium name="The Broad Institute Genomics Platform"/>
            <consortium name="The Broad Institute Genome Sequencing Center for Infectious Disease"/>
            <person name="Earl A."/>
            <person name="Russ C."/>
            <person name="Gilmore M."/>
            <person name="Surin D."/>
            <person name="Walker B."/>
            <person name="Young S."/>
            <person name="Zeng Q."/>
            <person name="Gargeya S."/>
            <person name="Fitzgerald M."/>
            <person name="Haas B."/>
            <person name="Abouelleil A."/>
            <person name="Allen A.W."/>
            <person name="Alvarado L."/>
            <person name="Arachchi H.M."/>
            <person name="Berlin A.M."/>
            <person name="Chapman S.B."/>
            <person name="Gainer-Dewar J."/>
            <person name="Goldberg J."/>
            <person name="Griggs A."/>
            <person name="Gujja S."/>
            <person name="Hansen M."/>
            <person name="Howarth C."/>
            <person name="Imamovic A."/>
            <person name="Ireland A."/>
            <person name="Larimer J."/>
            <person name="McCowan C."/>
            <person name="Murphy C."/>
            <person name="Pearson M."/>
            <person name="Poon T.W."/>
            <person name="Priest M."/>
            <person name="Roberts A."/>
            <person name="Saif S."/>
            <person name="Shea T."/>
            <person name="Sisk P."/>
            <person name="Sykes S."/>
            <person name="Wortman J."/>
            <person name="Nusbaum C."/>
            <person name="Birren B."/>
        </authorList>
    </citation>
    <scope>NUCLEOTIDE SEQUENCE [LARGE SCALE GENOMIC DNA]</scope>
    <source>
        <strain evidence="3 5">ATCC 43197</strain>
    </source>
</reference>
<feature type="transmembrane region" description="Helical" evidence="1">
    <location>
        <begin position="181"/>
        <end position="205"/>
    </location>
</feature>